<dbReference type="GO" id="GO:0140359">
    <property type="term" value="F:ABC-type transporter activity"/>
    <property type="evidence" value="ECO:0007669"/>
    <property type="project" value="InterPro"/>
</dbReference>
<proteinExistence type="inferred from homology"/>
<dbReference type="InterPro" id="IPR047817">
    <property type="entry name" value="ABC2_TM_bact-type"/>
</dbReference>
<dbReference type="InterPro" id="IPR051449">
    <property type="entry name" value="ABC-2_transporter_component"/>
</dbReference>
<evidence type="ECO:0000313" key="10">
    <source>
        <dbReference type="EMBL" id="MBG6135615.1"/>
    </source>
</evidence>
<feature type="transmembrane region" description="Helical" evidence="8">
    <location>
        <begin position="245"/>
        <end position="265"/>
    </location>
</feature>
<feature type="transmembrane region" description="Helical" evidence="8">
    <location>
        <begin position="21"/>
        <end position="40"/>
    </location>
</feature>
<keyword evidence="11" id="KW-1185">Reference proteome</keyword>
<evidence type="ECO:0000256" key="4">
    <source>
        <dbReference type="ARBA" id="ARBA00022475"/>
    </source>
</evidence>
<evidence type="ECO:0000256" key="1">
    <source>
        <dbReference type="ARBA" id="ARBA00004651"/>
    </source>
</evidence>
<evidence type="ECO:0000256" key="6">
    <source>
        <dbReference type="ARBA" id="ARBA00022989"/>
    </source>
</evidence>
<comment type="similarity">
    <text evidence="2">Belongs to the ABC-2 integral membrane protein family.</text>
</comment>
<dbReference type="GO" id="GO:0005886">
    <property type="term" value="C:plasma membrane"/>
    <property type="evidence" value="ECO:0007669"/>
    <property type="project" value="UniProtKB-SubCell"/>
</dbReference>
<evidence type="ECO:0000256" key="3">
    <source>
        <dbReference type="ARBA" id="ARBA00022448"/>
    </source>
</evidence>
<dbReference type="Gene3D" id="3.40.1710.10">
    <property type="entry name" value="abc type-2 transporter like domain"/>
    <property type="match status" value="1"/>
</dbReference>
<feature type="transmembrane region" description="Helical" evidence="8">
    <location>
        <begin position="358"/>
        <end position="378"/>
    </location>
</feature>
<evidence type="ECO:0000256" key="2">
    <source>
        <dbReference type="ARBA" id="ARBA00007783"/>
    </source>
</evidence>
<dbReference type="AlphaFoldDB" id="A0A8J7KF17"/>
<evidence type="ECO:0000256" key="7">
    <source>
        <dbReference type="ARBA" id="ARBA00023136"/>
    </source>
</evidence>
<feature type="transmembrane region" description="Helical" evidence="8">
    <location>
        <begin position="271"/>
        <end position="295"/>
    </location>
</feature>
<name>A0A8J7KF17_9ACTN</name>
<keyword evidence="5 8" id="KW-0812">Transmembrane</keyword>
<evidence type="ECO:0000313" key="11">
    <source>
        <dbReference type="Proteomes" id="UP000622552"/>
    </source>
</evidence>
<keyword evidence="7 8" id="KW-0472">Membrane</keyword>
<feature type="transmembrane region" description="Helical" evidence="8">
    <location>
        <begin position="191"/>
        <end position="215"/>
    </location>
</feature>
<evidence type="ECO:0000256" key="5">
    <source>
        <dbReference type="ARBA" id="ARBA00022692"/>
    </source>
</evidence>
<protein>
    <submittedName>
        <fullName evidence="10">ABC-2 type transport system permease protein</fullName>
    </submittedName>
</protein>
<comment type="subcellular location">
    <subcellularLocation>
        <location evidence="1">Cell membrane</location>
        <topology evidence="1">Multi-pass membrane protein</topology>
    </subcellularLocation>
</comment>
<organism evidence="10 11">
    <name type="scientific">Longispora fulva</name>
    <dbReference type="NCBI Taxonomy" id="619741"/>
    <lineage>
        <taxon>Bacteria</taxon>
        <taxon>Bacillati</taxon>
        <taxon>Actinomycetota</taxon>
        <taxon>Actinomycetes</taxon>
        <taxon>Micromonosporales</taxon>
        <taxon>Micromonosporaceae</taxon>
        <taxon>Longispora</taxon>
    </lineage>
</organism>
<dbReference type="EMBL" id="JADOUF010000001">
    <property type="protein sequence ID" value="MBG6135615.1"/>
    <property type="molecule type" value="Genomic_DNA"/>
</dbReference>
<dbReference type="PANTHER" id="PTHR30294:SF38">
    <property type="entry name" value="TRANSPORT PERMEASE PROTEIN"/>
    <property type="match status" value="1"/>
</dbReference>
<feature type="domain" description="ABC transmembrane type-2" evidence="9">
    <location>
        <begin position="154"/>
        <end position="383"/>
    </location>
</feature>
<evidence type="ECO:0000259" key="9">
    <source>
        <dbReference type="PROSITE" id="PS51012"/>
    </source>
</evidence>
<keyword evidence="4" id="KW-1003">Cell membrane</keyword>
<comment type="caution">
    <text evidence="10">The sequence shown here is derived from an EMBL/GenBank/DDBJ whole genome shotgun (WGS) entry which is preliminary data.</text>
</comment>
<dbReference type="Proteomes" id="UP000622552">
    <property type="component" value="Unassembled WGS sequence"/>
</dbReference>
<dbReference type="PANTHER" id="PTHR30294">
    <property type="entry name" value="MEMBRANE COMPONENT OF ABC TRANSPORTER YHHJ-RELATED"/>
    <property type="match status" value="1"/>
</dbReference>
<keyword evidence="3" id="KW-0813">Transport</keyword>
<dbReference type="Pfam" id="PF12698">
    <property type="entry name" value="ABC2_membrane_3"/>
    <property type="match status" value="1"/>
</dbReference>
<dbReference type="InterPro" id="IPR013525">
    <property type="entry name" value="ABC2_TM"/>
</dbReference>
<accession>A0A8J7KF17</accession>
<sequence length="386" mass="40922">MMTVLTIAGVQLRRLFRYKFNIFWVVIAPLLFVFMLGIMLNGGHTPKLGLVVTGDGPMTQRLTAALRTDGRFSVEQRDSTEQLRSDVEHGILHAGLVIPTGLDDQLRSGSPAQVTFVARPNDPFASDLAVWAQSVVNQQSALARAARVATAEGAATFPQNLDRAMTIDVAGVTVATSTAGKATFPTGLNPFALMAPSMLLMYIFLTSLTAALRMIEARRLGITRRMYATPTPVRAIVAGEALGRFAIALIQGLIVMVGSSLLFGVDWGSPVGAVALVVLFSMVGSGVAMLIGATLRGENQALAVSLALGLGLAALGGTMVPLEVLSPTRQLIARFTPHAWAYEGFAEIVRRGGGIADILPQLGALAGFAVVLFTLGAWQLRRSIVR</sequence>
<reference evidence="10" key="1">
    <citation type="submission" date="2020-11" db="EMBL/GenBank/DDBJ databases">
        <title>Sequencing the genomes of 1000 actinobacteria strains.</title>
        <authorList>
            <person name="Klenk H.-P."/>
        </authorList>
    </citation>
    <scope>NUCLEOTIDE SEQUENCE</scope>
    <source>
        <strain evidence="10">DSM 45356</strain>
    </source>
</reference>
<keyword evidence="6 8" id="KW-1133">Transmembrane helix</keyword>
<gene>
    <name evidence="10" type="ORF">IW245_001809</name>
</gene>
<feature type="transmembrane region" description="Helical" evidence="8">
    <location>
        <begin position="302"/>
        <end position="322"/>
    </location>
</feature>
<dbReference type="PROSITE" id="PS51012">
    <property type="entry name" value="ABC_TM2"/>
    <property type="match status" value="1"/>
</dbReference>
<evidence type="ECO:0000256" key="8">
    <source>
        <dbReference type="SAM" id="Phobius"/>
    </source>
</evidence>